<dbReference type="SUPFAM" id="SSF52507">
    <property type="entry name" value="Homo-oligomeric flavin-containing Cys decarboxylases, HFCD"/>
    <property type="match status" value="1"/>
</dbReference>
<dbReference type="PATRIC" id="fig|1121326.3.peg.826"/>
<dbReference type="PANTHER" id="PTHR14359:SF6">
    <property type="entry name" value="PHOSPHOPANTOTHENOYLCYSTEINE DECARBOXYLASE"/>
    <property type="match status" value="1"/>
</dbReference>
<dbReference type="GO" id="GO:0071513">
    <property type="term" value="C:phosphopantothenoylcysteine decarboxylase complex"/>
    <property type="evidence" value="ECO:0007669"/>
    <property type="project" value="TreeGrafter"/>
</dbReference>
<proteinExistence type="predicted"/>
<evidence type="ECO:0000313" key="2">
    <source>
        <dbReference type="EMBL" id="KZL93816.1"/>
    </source>
</evidence>
<gene>
    <name evidence="2" type="primary">coaBC_1</name>
    <name evidence="2" type="ORF">CLMAG_08670</name>
</gene>
<evidence type="ECO:0000259" key="1">
    <source>
        <dbReference type="Pfam" id="PF02441"/>
    </source>
</evidence>
<dbReference type="GO" id="GO:0015937">
    <property type="term" value="P:coenzyme A biosynthetic process"/>
    <property type="evidence" value="ECO:0007669"/>
    <property type="project" value="TreeGrafter"/>
</dbReference>
<dbReference type="GO" id="GO:0010181">
    <property type="term" value="F:FMN binding"/>
    <property type="evidence" value="ECO:0007669"/>
    <property type="project" value="TreeGrafter"/>
</dbReference>
<sequence length="186" mass="20367">MQIELYENGGINMLSGKIITLGITACSPAGQSITLIRELKKLGAQVHVVMTTNAVNFVTPLMVQREAGTPIQIEQFELPKAYDMNHQSLSLKSDLMLVAPVSANTLGKVANGIADNLLTTNLLSTNAPIIFATHINPTMYSKPSVQRNVKMLKEDGVIFVENKDDKYPSLFPSIEAIIRRVEEVIS</sequence>
<name>A0A161XGR4_9CLOT</name>
<protein>
    <submittedName>
        <fullName evidence="2">Coenzyme A biosynthesis bifunctional protein CoaBC</fullName>
    </submittedName>
</protein>
<feature type="domain" description="Flavoprotein" evidence="1">
    <location>
        <begin position="18"/>
        <end position="183"/>
    </location>
</feature>
<dbReference type="InterPro" id="IPR036551">
    <property type="entry name" value="Flavin_trans-like"/>
</dbReference>
<dbReference type="Pfam" id="PF02441">
    <property type="entry name" value="Flavoprotein"/>
    <property type="match status" value="1"/>
</dbReference>
<keyword evidence="3" id="KW-1185">Reference proteome</keyword>
<evidence type="ECO:0000313" key="3">
    <source>
        <dbReference type="Proteomes" id="UP000076603"/>
    </source>
</evidence>
<dbReference type="Proteomes" id="UP000076603">
    <property type="component" value="Unassembled WGS sequence"/>
</dbReference>
<accession>A0A161XGR4</accession>
<dbReference type="Gene3D" id="3.40.50.1950">
    <property type="entry name" value="Flavin prenyltransferase-like"/>
    <property type="match status" value="1"/>
</dbReference>
<dbReference type="EMBL" id="LWAE01000001">
    <property type="protein sequence ID" value="KZL93816.1"/>
    <property type="molecule type" value="Genomic_DNA"/>
</dbReference>
<dbReference type="AlphaFoldDB" id="A0A161XGR4"/>
<comment type="caution">
    <text evidence="2">The sequence shown here is derived from an EMBL/GenBank/DDBJ whole genome shotgun (WGS) entry which is preliminary data.</text>
</comment>
<organism evidence="2 3">
    <name type="scientific">Clostridium magnum DSM 2767</name>
    <dbReference type="NCBI Taxonomy" id="1121326"/>
    <lineage>
        <taxon>Bacteria</taxon>
        <taxon>Bacillati</taxon>
        <taxon>Bacillota</taxon>
        <taxon>Clostridia</taxon>
        <taxon>Eubacteriales</taxon>
        <taxon>Clostridiaceae</taxon>
        <taxon>Clostridium</taxon>
    </lineage>
</organism>
<dbReference type="PANTHER" id="PTHR14359">
    <property type="entry name" value="HOMO-OLIGOMERIC FLAVIN CONTAINING CYS DECARBOXYLASE FAMILY"/>
    <property type="match status" value="1"/>
</dbReference>
<dbReference type="InterPro" id="IPR003382">
    <property type="entry name" value="Flavoprotein"/>
</dbReference>
<reference evidence="2 3" key="1">
    <citation type="submission" date="2016-04" db="EMBL/GenBank/DDBJ databases">
        <title>Genome sequence of Clostridium magnum DSM 2767.</title>
        <authorList>
            <person name="Poehlein A."/>
            <person name="Uhlig R."/>
            <person name="Fischer R."/>
            <person name="Bahl H."/>
            <person name="Daniel R."/>
        </authorList>
    </citation>
    <scope>NUCLEOTIDE SEQUENCE [LARGE SCALE GENOMIC DNA]</scope>
    <source>
        <strain evidence="2 3">DSM 2767</strain>
    </source>
</reference>
<dbReference type="STRING" id="1121326.CLMAG_08670"/>
<dbReference type="GO" id="GO:0004633">
    <property type="term" value="F:phosphopantothenoylcysteine decarboxylase activity"/>
    <property type="evidence" value="ECO:0007669"/>
    <property type="project" value="TreeGrafter"/>
</dbReference>